<evidence type="ECO:0000256" key="1">
    <source>
        <dbReference type="SAM" id="MobiDB-lite"/>
    </source>
</evidence>
<gene>
    <name evidence="2" type="ORF">PXEA_LOCUS19374</name>
</gene>
<dbReference type="EMBL" id="CAAALY010077091">
    <property type="protein sequence ID" value="VEL25934.1"/>
    <property type="molecule type" value="Genomic_DNA"/>
</dbReference>
<accession>A0A448X247</accession>
<protein>
    <submittedName>
        <fullName evidence="2">Uncharacterized protein</fullName>
    </submittedName>
</protein>
<proteinExistence type="predicted"/>
<feature type="region of interest" description="Disordered" evidence="1">
    <location>
        <begin position="1"/>
        <end position="24"/>
    </location>
</feature>
<keyword evidence="3" id="KW-1185">Reference proteome</keyword>
<dbReference type="Proteomes" id="UP000784294">
    <property type="component" value="Unassembled WGS sequence"/>
</dbReference>
<organism evidence="2 3">
    <name type="scientific">Protopolystoma xenopodis</name>
    <dbReference type="NCBI Taxonomy" id="117903"/>
    <lineage>
        <taxon>Eukaryota</taxon>
        <taxon>Metazoa</taxon>
        <taxon>Spiralia</taxon>
        <taxon>Lophotrochozoa</taxon>
        <taxon>Platyhelminthes</taxon>
        <taxon>Monogenea</taxon>
        <taxon>Polyopisthocotylea</taxon>
        <taxon>Polystomatidea</taxon>
        <taxon>Polystomatidae</taxon>
        <taxon>Protopolystoma</taxon>
    </lineage>
</organism>
<sequence length="62" mass="7213">MAWASTPGNYPRQPMPSTEMTPPDYRKCRLSSQSFCFLSHKRVLPQKNPQYPSYLICLPHND</sequence>
<dbReference type="AlphaFoldDB" id="A0A448X247"/>
<reference evidence="2" key="1">
    <citation type="submission" date="2018-11" db="EMBL/GenBank/DDBJ databases">
        <authorList>
            <consortium name="Pathogen Informatics"/>
        </authorList>
    </citation>
    <scope>NUCLEOTIDE SEQUENCE</scope>
</reference>
<evidence type="ECO:0000313" key="2">
    <source>
        <dbReference type="EMBL" id="VEL25934.1"/>
    </source>
</evidence>
<evidence type="ECO:0000313" key="3">
    <source>
        <dbReference type="Proteomes" id="UP000784294"/>
    </source>
</evidence>
<name>A0A448X247_9PLAT</name>
<comment type="caution">
    <text evidence="2">The sequence shown here is derived from an EMBL/GenBank/DDBJ whole genome shotgun (WGS) entry which is preliminary data.</text>
</comment>